<evidence type="ECO:0000313" key="1">
    <source>
        <dbReference type="EMBL" id="KKB43286.1"/>
    </source>
</evidence>
<gene>
    <name evidence="1" type="ORF">QY95_01531</name>
</gene>
<evidence type="ECO:0000313" key="2">
    <source>
        <dbReference type="Proteomes" id="UP000031563"/>
    </source>
</evidence>
<sequence>MYFQLNRRLGIRIPHLPKSWEEHSSLEQARILHEWENIRGAIPDRIKELERQIQSRQSQLDQEEDFLRSCRLNEEISDIASIINDLWIWFRTTPSVNN</sequence>
<accession>A0A0F5ICP6</accession>
<keyword evidence="2" id="KW-1185">Reference proteome</keyword>
<name>A0A0F5HXM2_BACTR</name>
<dbReference type="AlphaFoldDB" id="A0A0F5HXM2"/>
<dbReference type="OrthoDB" id="2989999at2"/>
<organism evidence="1 2">
    <name type="scientific">Bacillus thermotolerans</name>
    <name type="common">Quasibacillus thermotolerans</name>
    <dbReference type="NCBI Taxonomy" id="1221996"/>
    <lineage>
        <taxon>Bacteria</taxon>
        <taxon>Bacillati</taxon>
        <taxon>Bacillota</taxon>
        <taxon>Bacilli</taxon>
        <taxon>Bacillales</taxon>
        <taxon>Bacillaceae</taxon>
        <taxon>Bacillus</taxon>
    </lineage>
</organism>
<accession>A0A0F5HXM2</accession>
<comment type="caution">
    <text evidence="1">The sequence shown here is derived from an EMBL/GenBank/DDBJ whole genome shotgun (WGS) entry which is preliminary data.</text>
</comment>
<dbReference type="RefSeq" id="WP_039234198.1">
    <property type="nucleotide sequence ID" value="NZ_JWIQ02000027.1"/>
</dbReference>
<dbReference type="Proteomes" id="UP000031563">
    <property type="component" value="Unassembled WGS sequence"/>
</dbReference>
<dbReference type="STRING" id="1221996.QY95_01531"/>
<proteinExistence type="predicted"/>
<reference evidence="1" key="1">
    <citation type="submission" date="2015-02" db="EMBL/GenBank/DDBJ databases">
        <title>Genome Assembly of Bacillaceae bacterium MTCC 8252.</title>
        <authorList>
            <person name="Verma A."/>
            <person name="Khatri I."/>
            <person name="Mual P."/>
            <person name="Subramanian S."/>
            <person name="Krishnamurthi S."/>
        </authorList>
    </citation>
    <scope>NUCLEOTIDE SEQUENCE [LARGE SCALE GENOMIC DNA]</scope>
    <source>
        <strain evidence="1">MTCC 8252</strain>
    </source>
</reference>
<protein>
    <submittedName>
        <fullName evidence="1">Uncharacterized protein</fullName>
    </submittedName>
</protein>
<dbReference type="EMBL" id="JWIR02000003">
    <property type="protein sequence ID" value="KKB43286.1"/>
    <property type="molecule type" value="Genomic_DNA"/>
</dbReference>